<dbReference type="RefSeq" id="WP_023055388.1">
    <property type="nucleotide sequence ID" value="NZ_JAUSTN010000003.1"/>
</dbReference>
<dbReference type="EC" id="4.4.1.13" evidence="2"/>
<gene>
    <name evidence="7" type="ORF">J2S72_000691</name>
</gene>
<dbReference type="InterPro" id="IPR015424">
    <property type="entry name" value="PyrdxlP-dep_Trfase"/>
</dbReference>
<feature type="domain" description="Aminotransferase class I/classII large" evidence="6">
    <location>
        <begin position="41"/>
        <end position="401"/>
    </location>
</feature>
<evidence type="ECO:0000256" key="3">
    <source>
        <dbReference type="ARBA" id="ARBA00022898"/>
    </source>
</evidence>
<comment type="caution">
    <text evidence="7">The sequence shown here is derived from an EMBL/GenBank/DDBJ whole genome shotgun (WGS) entry which is preliminary data.</text>
</comment>
<dbReference type="EMBL" id="JAUSTN010000003">
    <property type="protein sequence ID" value="MDQ0274674.1"/>
    <property type="molecule type" value="Genomic_DNA"/>
</dbReference>
<dbReference type="NCBIfam" id="TIGR04350">
    <property type="entry name" value="C_S_lyase_PatB"/>
    <property type="match status" value="1"/>
</dbReference>
<protein>
    <recommendedName>
        <fullName evidence="2">cysteine-S-conjugate beta-lyase</fullName>
        <ecNumber evidence="2">4.4.1.13</ecNumber>
    </recommendedName>
</protein>
<evidence type="ECO:0000259" key="6">
    <source>
        <dbReference type="Pfam" id="PF00155"/>
    </source>
</evidence>
<comment type="cofactor">
    <cofactor evidence="1">
        <name>pyridoxal 5'-phosphate</name>
        <dbReference type="ChEBI" id="CHEBI:597326"/>
    </cofactor>
</comment>
<keyword evidence="3" id="KW-0663">Pyridoxal phosphate</keyword>
<dbReference type="CDD" id="cd00609">
    <property type="entry name" value="AAT_like"/>
    <property type="match status" value="1"/>
</dbReference>
<evidence type="ECO:0000256" key="5">
    <source>
        <dbReference type="ARBA" id="ARBA00037974"/>
    </source>
</evidence>
<dbReference type="SUPFAM" id="SSF53383">
    <property type="entry name" value="PLP-dependent transferases"/>
    <property type="match status" value="1"/>
</dbReference>
<organism evidence="7 8">
    <name type="scientific">Peptoniphilus koenoeneniae</name>
    <dbReference type="NCBI Taxonomy" id="507751"/>
    <lineage>
        <taxon>Bacteria</taxon>
        <taxon>Bacillati</taxon>
        <taxon>Bacillota</taxon>
        <taxon>Tissierellia</taxon>
        <taxon>Tissierellales</taxon>
        <taxon>Peptoniphilaceae</taxon>
        <taxon>Peptoniphilus</taxon>
    </lineage>
</organism>
<dbReference type="GO" id="GO:0047804">
    <property type="term" value="F:cysteine-S-conjugate beta-lyase activity"/>
    <property type="evidence" value="ECO:0007669"/>
    <property type="project" value="UniProtKB-EC"/>
</dbReference>
<evidence type="ECO:0000256" key="2">
    <source>
        <dbReference type="ARBA" id="ARBA00012224"/>
    </source>
</evidence>
<dbReference type="InterPro" id="IPR027619">
    <property type="entry name" value="C-S_lyase_PatB-like"/>
</dbReference>
<dbReference type="PANTHER" id="PTHR43525:SF1">
    <property type="entry name" value="PROTEIN MALY"/>
    <property type="match status" value="1"/>
</dbReference>
<sequence>MNKKEFLEKYSVNRQNTNCLKWDFLKVRYKDDNLVPMWVADMDFKSPECIREALKERVEHGVFGYSFKPEKYYEAYSNWMEKNFDYPVKREWVRTSVGVVPALYWFINCFTKENDSILIMPPVYYPFHNCITDTKRKKVTVDLIHRDNQYYIDYEKAEEAIKKENVKMMIFCSPHNPASRVWKEEELDKLFGICKKYGVLIISDEIHQDFTFNGNKHTPAPRVGKGKYKDNIILVNAASKSFNLAGLVHSNIVIENKELREKFDQYQNNNVPMEVNIMGCIATRAAYEGGAEWLNALRDIIWENYIYLKETLNRELPQVEVADMQGTYLPMIDLSSFIDVKDDEKVIVNNMPVSKKLKEFVQDKCRLAVDYGAWFGEEYQGYIRLNLATTPEMVKESVDNIVKNAKSL</sequence>
<dbReference type="Gene3D" id="3.90.1150.10">
    <property type="entry name" value="Aspartate Aminotransferase, domain 1"/>
    <property type="match status" value="1"/>
</dbReference>
<keyword evidence="8" id="KW-1185">Reference proteome</keyword>
<evidence type="ECO:0000313" key="7">
    <source>
        <dbReference type="EMBL" id="MDQ0274674.1"/>
    </source>
</evidence>
<dbReference type="InterPro" id="IPR015422">
    <property type="entry name" value="PyrdxlP-dep_Trfase_small"/>
</dbReference>
<evidence type="ECO:0000313" key="8">
    <source>
        <dbReference type="Proteomes" id="UP001236559"/>
    </source>
</evidence>
<evidence type="ECO:0000256" key="1">
    <source>
        <dbReference type="ARBA" id="ARBA00001933"/>
    </source>
</evidence>
<keyword evidence="4 7" id="KW-0456">Lyase</keyword>
<evidence type="ECO:0000256" key="4">
    <source>
        <dbReference type="ARBA" id="ARBA00023239"/>
    </source>
</evidence>
<name>A0ABU0ATS9_9FIRM</name>
<dbReference type="Proteomes" id="UP001236559">
    <property type="component" value="Unassembled WGS sequence"/>
</dbReference>
<proteinExistence type="inferred from homology"/>
<dbReference type="Gene3D" id="3.40.640.10">
    <property type="entry name" value="Type I PLP-dependent aspartate aminotransferase-like (Major domain)"/>
    <property type="match status" value="1"/>
</dbReference>
<dbReference type="Pfam" id="PF00155">
    <property type="entry name" value="Aminotran_1_2"/>
    <property type="match status" value="1"/>
</dbReference>
<accession>A0ABU0ATS9</accession>
<reference evidence="7 8" key="1">
    <citation type="submission" date="2023-07" db="EMBL/GenBank/DDBJ databases">
        <title>Genomic Encyclopedia of Type Strains, Phase IV (KMG-IV): sequencing the most valuable type-strain genomes for metagenomic binning, comparative biology and taxonomic classification.</title>
        <authorList>
            <person name="Goeker M."/>
        </authorList>
    </citation>
    <scope>NUCLEOTIDE SEQUENCE [LARGE SCALE GENOMIC DNA]</scope>
    <source>
        <strain evidence="7 8">DSM 22616</strain>
    </source>
</reference>
<dbReference type="InterPro" id="IPR051798">
    <property type="entry name" value="Class-II_PLP-Dep_Aminotrans"/>
</dbReference>
<comment type="similarity">
    <text evidence="5">Belongs to the class-II pyridoxal-phosphate-dependent aminotransferase family. MalY/PatB cystathionine beta-lyase subfamily.</text>
</comment>
<dbReference type="InterPro" id="IPR004839">
    <property type="entry name" value="Aminotransferase_I/II_large"/>
</dbReference>
<dbReference type="InterPro" id="IPR015421">
    <property type="entry name" value="PyrdxlP-dep_Trfase_major"/>
</dbReference>
<dbReference type="PANTHER" id="PTHR43525">
    <property type="entry name" value="PROTEIN MALY"/>
    <property type="match status" value="1"/>
</dbReference>